<keyword evidence="2" id="KW-0472">Membrane</keyword>
<feature type="domain" description="DM13" evidence="3">
    <location>
        <begin position="131"/>
        <end position="231"/>
    </location>
</feature>
<evidence type="ECO:0000313" key="4">
    <source>
        <dbReference type="EMBL" id="TDT14870.1"/>
    </source>
</evidence>
<gene>
    <name evidence="4" type="ORF">BDK89_0428</name>
</gene>
<evidence type="ECO:0000313" key="5">
    <source>
        <dbReference type="Proteomes" id="UP000294558"/>
    </source>
</evidence>
<comment type="caution">
    <text evidence="4">The sequence shown here is derived from an EMBL/GenBank/DDBJ whole genome shotgun (WGS) entry which is preliminary data.</text>
</comment>
<evidence type="ECO:0000259" key="3">
    <source>
        <dbReference type="PROSITE" id="PS51549"/>
    </source>
</evidence>
<dbReference type="InterPro" id="IPR019545">
    <property type="entry name" value="DM13_domain"/>
</dbReference>
<dbReference type="RefSeq" id="WP_133867381.1">
    <property type="nucleotide sequence ID" value="NZ_SOAU01000001.1"/>
</dbReference>
<evidence type="ECO:0000256" key="1">
    <source>
        <dbReference type="SAM" id="MobiDB-lite"/>
    </source>
</evidence>
<feature type="region of interest" description="Disordered" evidence="1">
    <location>
        <begin position="59"/>
        <end position="88"/>
    </location>
</feature>
<evidence type="ECO:0000256" key="2">
    <source>
        <dbReference type="SAM" id="Phobius"/>
    </source>
</evidence>
<dbReference type="Proteomes" id="UP000294558">
    <property type="component" value="Unassembled WGS sequence"/>
</dbReference>
<accession>A0A4R7HVJ1</accession>
<dbReference type="OrthoDB" id="4751481at2"/>
<dbReference type="AlphaFoldDB" id="A0A4R7HVJ1"/>
<protein>
    <submittedName>
        <fullName evidence="4">Electron transfer DM13</fullName>
    </submittedName>
</protein>
<organism evidence="4 5">
    <name type="scientific">Ilumatobacter fluminis</name>
    <dbReference type="NCBI Taxonomy" id="467091"/>
    <lineage>
        <taxon>Bacteria</taxon>
        <taxon>Bacillati</taxon>
        <taxon>Actinomycetota</taxon>
        <taxon>Acidimicrobiia</taxon>
        <taxon>Acidimicrobiales</taxon>
        <taxon>Ilumatobacteraceae</taxon>
        <taxon>Ilumatobacter</taxon>
    </lineage>
</organism>
<sequence>MINSLRTYPARWAAGAVAGLAVLAWLAFGYFGVHTLFVDDVVSEAAPVFDAPAVETSTAASAAPSAEQPAATEAAPTTPPVTEAPAGDPVEATAPEIEAEAVEAAPVTAAAPTVPPATAPAAPEIVTEAAGDFSGSGRYSTGGQAVVLGNGTGQRFLRFENFETSNGPDLNVYLVNSSTGDVSDFVDLGDLKGNIGEQNYEIPADVDLSVYDTVWVWCVRFGTGFGSAQLTVA</sequence>
<reference evidence="4 5" key="1">
    <citation type="submission" date="2019-03" db="EMBL/GenBank/DDBJ databases">
        <title>Sequencing the genomes of 1000 actinobacteria strains.</title>
        <authorList>
            <person name="Klenk H.-P."/>
        </authorList>
    </citation>
    <scope>NUCLEOTIDE SEQUENCE [LARGE SCALE GENOMIC DNA]</scope>
    <source>
        <strain evidence="4 5">DSM 18936</strain>
    </source>
</reference>
<keyword evidence="2" id="KW-1133">Transmembrane helix</keyword>
<feature type="transmembrane region" description="Helical" evidence="2">
    <location>
        <begin position="12"/>
        <end position="33"/>
    </location>
</feature>
<proteinExistence type="predicted"/>
<dbReference type="PROSITE" id="PS51549">
    <property type="entry name" value="DM13"/>
    <property type="match status" value="1"/>
</dbReference>
<dbReference type="EMBL" id="SOAU01000001">
    <property type="protein sequence ID" value="TDT14870.1"/>
    <property type="molecule type" value="Genomic_DNA"/>
</dbReference>
<keyword evidence="2" id="KW-0812">Transmembrane</keyword>
<name>A0A4R7HVJ1_9ACTN</name>
<dbReference type="Pfam" id="PF10517">
    <property type="entry name" value="DM13"/>
    <property type="match status" value="1"/>
</dbReference>
<keyword evidence="5" id="KW-1185">Reference proteome</keyword>